<evidence type="ECO:0000256" key="7">
    <source>
        <dbReference type="RuleBase" id="RU000320"/>
    </source>
</evidence>
<dbReference type="PRINTS" id="PR01434">
    <property type="entry name" value="NADHDHGNASE5"/>
</dbReference>
<feature type="transmembrane region" description="Helical" evidence="6">
    <location>
        <begin position="269"/>
        <end position="290"/>
    </location>
</feature>
<dbReference type="GO" id="GO:0050136">
    <property type="term" value="F:NADH dehydrogenase (quinone) (non-electrogenic) activity"/>
    <property type="evidence" value="ECO:0007669"/>
    <property type="project" value="UniProtKB-UniRule"/>
</dbReference>
<feature type="transmembrane region" description="Helical" evidence="6">
    <location>
        <begin position="38"/>
        <end position="59"/>
    </location>
</feature>
<keyword evidence="6" id="KW-0830">Ubiquinone</keyword>
<feature type="transmembrane region" description="Helical" evidence="6">
    <location>
        <begin position="443"/>
        <end position="464"/>
    </location>
</feature>
<feature type="domain" description="NADH:quinone oxidoreductase/Mrp antiporter transmembrane" evidence="8">
    <location>
        <begin position="123"/>
        <end position="417"/>
    </location>
</feature>
<evidence type="ECO:0000256" key="6">
    <source>
        <dbReference type="HAMAP-Rule" id="MF_00445"/>
    </source>
</evidence>
<keyword evidence="6" id="KW-0520">NAD</keyword>
<dbReference type="GO" id="GO:0008137">
    <property type="term" value="F:NADH dehydrogenase (ubiquinone) activity"/>
    <property type="evidence" value="ECO:0007669"/>
    <property type="project" value="InterPro"/>
</dbReference>
<keyword evidence="6" id="KW-0813">Transport</keyword>
<evidence type="ECO:0000256" key="3">
    <source>
        <dbReference type="ARBA" id="ARBA00022692"/>
    </source>
</evidence>
<evidence type="ECO:0000313" key="10">
    <source>
        <dbReference type="Proteomes" id="UP000241899"/>
    </source>
</evidence>
<feature type="transmembrane region" description="Helical" evidence="6">
    <location>
        <begin position="297"/>
        <end position="318"/>
    </location>
</feature>
<keyword evidence="3 6" id="KW-0812">Transmembrane</keyword>
<feature type="transmembrane region" description="Helical" evidence="6">
    <location>
        <begin position="129"/>
        <end position="146"/>
    </location>
</feature>
<evidence type="ECO:0000256" key="4">
    <source>
        <dbReference type="ARBA" id="ARBA00022989"/>
    </source>
</evidence>
<evidence type="ECO:0000313" key="9">
    <source>
        <dbReference type="EMBL" id="PTE18553.1"/>
    </source>
</evidence>
<dbReference type="Proteomes" id="UP000241899">
    <property type="component" value="Unassembled WGS sequence"/>
</dbReference>
<feature type="transmembrane region" description="Helical" evidence="6">
    <location>
        <begin position="238"/>
        <end position="257"/>
    </location>
</feature>
<feature type="transmembrane region" description="Helical" evidence="6">
    <location>
        <begin position="369"/>
        <end position="390"/>
    </location>
</feature>
<keyword evidence="6" id="KW-1003">Cell membrane</keyword>
<dbReference type="GO" id="GO:0048038">
    <property type="term" value="F:quinone binding"/>
    <property type="evidence" value="ECO:0007669"/>
    <property type="project" value="UniProtKB-KW"/>
</dbReference>
<keyword evidence="6" id="KW-1278">Translocase</keyword>
<comment type="catalytic activity">
    <reaction evidence="6">
        <text>a quinone + NADH + 5 H(+)(in) = a quinol + NAD(+) + 4 H(+)(out)</text>
        <dbReference type="Rhea" id="RHEA:57888"/>
        <dbReference type="ChEBI" id="CHEBI:15378"/>
        <dbReference type="ChEBI" id="CHEBI:24646"/>
        <dbReference type="ChEBI" id="CHEBI:57540"/>
        <dbReference type="ChEBI" id="CHEBI:57945"/>
        <dbReference type="ChEBI" id="CHEBI:132124"/>
    </reaction>
</comment>
<comment type="function">
    <text evidence="1 6">NDH-1 shuttles electrons from NADH, via FMN and iron-sulfur (Fe-S) centers, to quinones in the respiratory chain. The immediate electron acceptor for the enzyme in this species is believed to be ubiquinone. Couples the redox reaction to proton translocation (for every two electrons transferred, four hydrogen ions are translocated across the cytoplasmic membrane), and thus conserves the redox energy in a proton gradient.</text>
</comment>
<comment type="subunit">
    <text evidence="6">NDH-1 is composed of 14 different subunits. Subunits NuoA, H, J, K, L, M, N constitute the membrane sector of the complex.</text>
</comment>
<gene>
    <name evidence="6" type="primary">nuoN</name>
    <name evidence="9" type="ORF">C5F46_04090</name>
</gene>
<feature type="transmembrane region" description="Helical" evidence="6">
    <location>
        <begin position="402"/>
        <end position="422"/>
    </location>
</feature>
<dbReference type="RefSeq" id="WP_107324084.1">
    <property type="nucleotide sequence ID" value="NZ_NHSP01000082.1"/>
</dbReference>
<feature type="transmembrane region" description="Helical" evidence="6">
    <location>
        <begin position="79"/>
        <end position="97"/>
    </location>
</feature>
<dbReference type="GO" id="GO:0005886">
    <property type="term" value="C:plasma membrane"/>
    <property type="evidence" value="ECO:0007669"/>
    <property type="project" value="UniProtKB-SubCell"/>
</dbReference>
<evidence type="ECO:0000256" key="5">
    <source>
        <dbReference type="ARBA" id="ARBA00023136"/>
    </source>
</evidence>
<reference evidence="9 10" key="1">
    <citation type="submission" date="2018-03" db="EMBL/GenBank/DDBJ databases">
        <title>Rhodobacter veldkampii.</title>
        <authorList>
            <person name="Meyer T.E."/>
            <person name="Miller S."/>
            <person name="Lodha T."/>
            <person name="Gandham S."/>
            <person name="Chintalapati S."/>
            <person name="Chintalapati V.R."/>
        </authorList>
    </citation>
    <scope>NUCLEOTIDE SEQUENCE [LARGE SCALE GENOMIC DNA]</scope>
    <source>
        <strain evidence="9 10">DSM 11550</strain>
    </source>
</reference>
<proteinExistence type="inferred from homology"/>
<keyword evidence="4 6" id="KW-1133">Transmembrane helix</keyword>
<comment type="caution">
    <text evidence="9">The sequence shown here is derived from an EMBL/GenBank/DDBJ whole genome shotgun (WGS) entry which is preliminary data.</text>
</comment>
<dbReference type="PANTHER" id="PTHR22773">
    <property type="entry name" value="NADH DEHYDROGENASE"/>
    <property type="match status" value="1"/>
</dbReference>
<evidence type="ECO:0000259" key="8">
    <source>
        <dbReference type="Pfam" id="PF00361"/>
    </source>
</evidence>
<organism evidence="9 10">
    <name type="scientific">Phaeovulum veldkampii DSM 11550</name>
    <dbReference type="NCBI Taxonomy" id="1185920"/>
    <lineage>
        <taxon>Bacteria</taxon>
        <taxon>Pseudomonadati</taxon>
        <taxon>Pseudomonadota</taxon>
        <taxon>Alphaproteobacteria</taxon>
        <taxon>Rhodobacterales</taxon>
        <taxon>Paracoccaceae</taxon>
        <taxon>Phaeovulum</taxon>
    </lineage>
</organism>
<evidence type="ECO:0000256" key="2">
    <source>
        <dbReference type="ARBA" id="ARBA00004127"/>
    </source>
</evidence>
<dbReference type="EMBL" id="PZKF01000006">
    <property type="protein sequence ID" value="PTE18553.1"/>
    <property type="molecule type" value="Genomic_DNA"/>
</dbReference>
<dbReference type="NCBIfam" id="NF004440">
    <property type="entry name" value="PRK05777.1-3"/>
    <property type="match status" value="1"/>
</dbReference>
<dbReference type="GO" id="GO:0042773">
    <property type="term" value="P:ATP synthesis coupled electron transport"/>
    <property type="evidence" value="ECO:0007669"/>
    <property type="project" value="InterPro"/>
</dbReference>
<dbReference type="InterPro" id="IPR010096">
    <property type="entry name" value="NADH-Q_OxRdtase_suN/2"/>
</dbReference>
<dbReference type="GO" id="GO:0012505">
    <property type="term" value="C:endomembrane system"/>
    <property type="evidence" value="ECO:0007669"/>
    <property type="project" value="UniProtKB-SubCell"/>
</dbReference>
<accession>A0A2T4JL16</accession>
<dbReference type="NCBIfam" id="TIGR01770">
    <property type="entry name" value="NDH_I_N"/>
    <property type="match status" value="1"/>
</dbReference>
<comment type="subcellular location">
    <subcellularLocation>
        <location evidence="6">Cell membrane</location>
        <topology evidence="6">Multi-pass membrane protein</topology>
    </subcellularLocation>
    <subcellularLocation>
        <location evidence="2">Endomembrane system</location>
        <topology evidence="2">Multi-pass membrane protein</topology>
    </subcellularLocation>
    <subcellularLocation>
        <location evidence="7">Membrane</location>
        <topology evidence="7">Multi-pass membrane protein</topology>
    </subcellularLocation>
</comment>
<dbReference type="OrthoDB" id="9811718at2"/>
<name>A0A2T4JL16_9RHOB</name>
<feature type="transmembrane region" description="Helical" evidence="6">
    <location>
        <begin position="202"/>
        <end position="226"/>
    </location>
</feature>
<comment type="similarity">
    <text evidence="6">Belongs to the complex I subunit 2 family.</text>
</comment>
<dbReference type="Pfam" id="PF00361">
    <property type="entry name" value="Proton_antipo_M"/>
    <property type="match status" value="1"/>
</dbReference>
<keyword evidence="10" id="KW-1185">Reference proteome</keyword>
<feature type="transmembrane region" description="Helical" evidence="6">
    <location>
        <begin position="6"/>
        <end position="26"/>
    </location>
</feature>
<evidence type="ECO:0000256" key="1">
    <source>
        <dbReference type="ARBA" id="ARBA00002378"/>
    </source>
</evidence>
<keyword evidence="6" id="KW-0874">Quinone</keyword>
<keyword evidence="5 6" id="KW-0472">Membrane</keyword>
<feature type="transmembrane region" description="Helical" evidence="6">
    <location>
        <begin position="104"/>
        <end position="123"/>
    </location>
</feature>
<dbReference type="HAMAP" id="MF_00445">
    <property type="entry name" value="NDH1_NuoN_1"/>
    <property type="match status" value="1"/>
</dbReference>
<feature type="transmembrane region" description="Helical" evidence="6">
    <location>
        <begin position="158"/>
        <end position="182"/>
    </location>
</feature>
<feature type="transmembrane region" description="Helical" evidence="6">
    <location>
        <begin position="324"/>
        <end position="343"/>
    </location>
</feature>
<sequence>MTSADFSIILPELLLALFAMIALLAGVWTGKDKVARPILWATVAVMLVLAALIAVAGGASRTAFGGLFLDDAFARFAKVAVLLSAAAVLAMSVDYLTRRGLLRFEYPILIALAVVGMMMMVSAGDLMSLYLGLELQSLALYIVAALRRDSVKSTEAGLKYFVLGALSSGLLLYGASLTYGFAGTTEFAGILSVVREGEMPLGLMFGLVFLITGLAFKVSAVPFHMWTPDVYEGSPTPVTAFFATAPKIAAMALFARLVHDAFGTVPGDWGQVVAALAVASMFLGAIAAIGQKNIKRLMAYSSISHMGFALVGLAAGSALGVQAMLIYVAIYVAMNIGTFAFILSMERDGQPVTDISALNYYARREPLKALALLVLLFSLAGVPPMLGFFGKFAVLSAAVKAGYVWLAVLGVIASVIGAFYYIRIVYFMYFGTETDPLDRRMPAVQWVLFMGSAVVMLVGIVNLFGIEGAAGTAAAALVR</sequence>
<dbReference type="InterPro" id="IPR001750">
    <property type="entry name" value="ND/Mrp_TM"/>
</dbReference>
<dbReference type="AlphaFoldDB" id="A0A2T4JL16"/>
<dbReference type="EC" id="7.1.1.-" evidence="6"/>
<protein>
    <recommendedName>
        <fullName evidence="6">NADH-quinone oxidoreductase subunit N</fullName>
        <ecNumber evidence="6">7.1.1.-</ecNumber>
    </recommendedName>
    <alternativeName>
        <fullName evidence="6">NADH dehydrogenase I subunit N</fullName>
    </alternativeName>
    <alternativeName>
        <fullName evidence="6">NDH-1 subunit N</fullName>
    </alternativeName>
</protein>